<reference evidence="1 2" key="1">
    <citation type="journal article" date="2020" name="ISME J.">
        <title>Comparative genomics reveals insights into cyanobacterial evolution and habitat adaptation.</title>
        <authorList>
            <person name="Chen M.Y."/>
            <person name="Teng W.K."/>
            <person name="Zhao L."/>
            <person name="Hu C.X."/>
            <person name="Zhou Y.K."/>
            <person name="Han B.P."/>
            <person name="Song L.R."/>
            <person name="Shu W.S."/>
        </authorList>
    </citation>
    <scope>NUCLEOTIDE SEQUENCE [LARGE SCALE GENOMIC DNA]</scope>
    <source>
        <strain evidence="1 2">FACHB-130</strain>
    </source>
</reference>
<accession>A0ABR8FXS1</accession>
<organism evidence="1 2">
    <name type="scientific">Nostoc spongiaeforme FACHB-130</name>
    <dbReference type="NCBI Taxonomy" id="1357510"/>
    <lineage>
        <taxon>Bacteria</taxon>
        <taxon>Bacillati</taxon>
        <taxon>Cyanobacteriota</taxon>
        <taxon>Cyanophyceae</taxon>
        <taxon>Nostocales</taxon>
        <taxon>Nostocaceae</taxon>
        <taxon>Nostoc</taxon>
    </lineage>
</organism>
<evidence type="ECO:0000313" key="1">
    <source>
        <dbReference type="EMBL" id="MBD2596176.1"/>
    </source>
</evidence>
<evidence type="ECO:0000313" key="2">
    <source>
        <dbReference type="Proteomes" id="UP000603457"/>
    </source>
</evidence>
<comment type="caution">
    <text evidence="1">The sequence shown here is derived from an EMBL/GenBank/DDBJ whole genome shotgun (WGS) entry which is preliminary data.</text>
</comment>
<name>A0ABR8FXS1_9NOSO</name>
<dbReference type="Proteomes" id="UP000603457">
    <property type="component" value="Unassembled WGS sequence"/>
</dbReference>
<sequence>MSAHLEDKSSELFIDLSEKEQEPIKGGFSYPGLSLYNMFFQRTEIASFANINSTYSDGIRSFSSQQQTGYRLSQVTFGLSGGEFGGGRRGRKARRRRQYLLNMLFELMSMFG</sequence>
<dbReference type="EMBL" id="JACJTB010000024">
    <property type="protein sequence ID" value="MBD2596176.1"/>
    <property type="molecule type" value="Genomic_DNA"/>
</dbReference>
<protein>
    <submittedName>
        <fullName evidence="1">Uncharacterized protein</fullName>
    </submittedName>
</protein>
<proteinExistence type="predicted"/>
<gene>
    <name evidence="1" type="ORF">H6G74_17855</name>
</gene>
<keyword evidence="2" id="KW-1185">Reference proteome</keyword>
<dbReference type="RefSeq" id="WP_190968932.1">
    <property type="nucleotide sequence ID" value="NZ_JACJTB010000024.1"/>
</dbReference>